<dbReference type="OrthoDB" id="10072335at2759"/>
<feature type="compositionally biased region" description="Basic residues" evidence="8">
    <location>
        <begin position="202"/>
        <end position="218"/>
    </location>
</feature>
<evidence type="ECO:0000256" key="4">
    <source>
        <dbReference type="ARBA" id="ARBA00022989"/>
    </source>
</evidence>
<feature type="compositionally biased region" description="Low complexity" evidence="8">
    <location>
        <begin position="1"/>
        <end position="26"/>
    </location>
</feature>
<organism evidence="10">
    <name type="scientific">Amphimedon queenslandica</name>
    <name type="common">Sponge</name>
    <dbReference type="NCBI Taxonomy" id="400682"/>
    <lineage>
        <taxon>Eukaryota</taxon>
        <taxon>Metazoa</taxon>
        <taxon>Porifera</taxon>
        <taxon>Demospongiae</taxon>
        <taxon>Heteroscleromorpha</taxon>
        <taxon>Haplosclerida</taxon>
        <taxon>Niphatidae</taxon>
        <taxon>Amphimedon</taxon>
    </lineage>
</organism>
<dbReference type="Pfam" id="PF10267">
    <property type="entry name" value="Tmemb_cc2"/>
    <property type="match status" value="1"/>
</dbReference>
<feature type="transmembrane region" description="Helical" evidence="9">
    <location>
        <begin position="596"/>
        <end position="613"/>
    </location>
</feature>
<dbReference type="FunCoup" id="A0A1X7V7C2">
    <property type="interactions" value="309"/>
</dbReference>
<dbReference type="GO" id="GO:0012505">
    <property type="term" value="C:endomembrane system"/>
    <property type="evidence" value="ECO:0007669"/>
    <property type="project" value="TreeGrafter"/>
</dbReference>
<evidence type="ECO:0000256" key="5">
    <source>
        <dbReference type="ARBA" id="ARBA00023054"/>
    </source>
</evidence>
<comment type="subcellular location">
    <subcellularLocation>
        <location evidence="1">Membrane</location>
    </subcellularLocation>
</comment>
<gene>
    <name evidence="10" type="primary">100642052</name>
</gene>
<sequence>MASPPSSYSLSHLSSSSSLPPLTSSPVAPFDLSTVQHQPNSLNNNNNDHSTSVNSVTSSLLSDRRSSSPGAMDSIGDHHHSSSLSPNYSHYYYTGGGGGSVTSMTPQLVSIREVETHGTPTASPIMRPASGRFVGGVKKLLRIPSGPQAAGVSASTVQAELSSVTNLSSEATPGGIDHPPGDLETNERSRIFRKVMKQIKRHPRVLHPAFRRPHPIRRKGSDRSRNRHHHHHYSGDDGYTSDPGLLRDAIHASHDEDPEEEEDTESGDREGEVRAERIARIQMKLEKYKKLLQEEETALQEAQNVYVVGMEESNSDKEQHRIKKHFISKQAKSKDEIDQLKRKVEHYEEQLQEIKQGRGHLVVTSHHMRYNKVRNHFSRIRHLGSGGVKHGIKILRRKKTPNSPNQDEAVIDVEDDDEEEETYHPVDDIEADSHASFNDDHHIDMKEDDPPCEYCLNEYTNLMDIINEHKKTVSLIQQDHALLLEKLQQEKDKTDRLENELNTLTDLHQNGIIELRGQLAQMERLSFGKSQDLEDNIENCQARLHSLEVKVTNTDALIPKPVRNGLARSIFVPFLSYMLSIISICFKLSEHMGKKTLLAIFIIVIGIIIYYSFLF</sequence>
<dbReference type="AlphaFoldDB" id="A0A1X7V7C2"/>
<feature type="region of interest" description="Disordered" evidence="8">
    <location>
        <begin position="1"/>
        <end position="86"/>
    </location>
</feature>
<dbReference type="eggNOG" id="KOG3850">
    <property type="taxonomic scope" value="Eukaryota"/>
</dbReference>
<dbReference type="InParanoid" id="A0A1X7V7C2"/>
<feature type="coiled-coil region" evidence="7">
    <location>
        <begin position="330"/>
        <end position="357"/>
    </location>
</feature>
<protein>
    <submittedName>
        <fullName evidence="10">Uncharacterized protein</fullName>
    </submittedName>
</protein>
<evidence type="ECO:0000256" key="7">
    <source>
        <dbReference type="SAM" id="Coils"/>
    </source>
</evidence>
<feature type="transmembrane region" description="Helical" evidence="9">
    <location>
        <begin position="570"/>
        <end position="589"/>
    </location>
</feature>
<dbReference type="Proteomes" id="UP000007879">
    <property type="component" value="Unassembled WGS sequence"/>
</dbReference>
<keyword evidence="5 7" id="KW-0175">Coiled coil</keyword>
<dbReference type="PANTHER" id="PTHR17613">
    <property type="entry name" value="CEREBRAL PROTEIN-11-RELATED"/>
    <property type="match status" value="1"/>
</dbReference>
<evidence type="ECO:0000256" key="3">
    <source>
        <dbReference type="ARBA" id="ARBA00022692"/>
    </source>
</evidence>
<dbReference type="STRING" id="400682.A0A1X7V7C2"/>
<evidence type="ECO:0000313" key="10">
    <source>
        <dbReference type="EnsemblMetazoa" id="Aqu2.1.36180_001"/>
    </source>
</evidence>
<feature type="region of interest" description="Disordered" evidence="8">
    <location>
        <begin position="202"/>
        <end position="273"/>
    </location>
</feature>
<dbReference type="KEGG" id="aqu:100642052"/>
<feature type="region of interest" description="Disordered" evidence="8">
    <location>
        <begin position="166"/>
        <end position="185"/>
    </location>
</feature>
<evidence type="ECO:0000256" key="6">
    <source>
        <dbReference type="ARBA" id="ARBA00023136"/>
    </source>
</evidence>
<comment type="similarity">
    <text evidence="2">Belongs to the TEX28 family.</text>
</comment>
<keyword evidence="4 9" id="KW-1133">Transmembrane helix</keyword>
<reference evidence="11" key="1">
    <citation type="journal article" date="2010" name="Nature">
        <title>The Amphimedon queenslandica genome and the evolution of animal complexity.</title>
        <authorList>
            <person name="Srivastava M."/>
            <person name="Simakov O."/>
            <person name="Chapman J."/>
            <person name="Fahey B."/>
            <person name="Gauthier M.E."/>
            <person name="Mitros T."/>
            <person name="Richards G.S."/>
            <person name="Conaco C."/>
            <person name="Dacre M."/>
            <person name="Hellsten U."/>
            <person name="Larroux C."/>
            <person name="Putnam N.H."/>
            <person name="Stanke M."/>
            <person name="Adamska M."/>
            <person name="Darling A."/>
            <person name="Degnan S.M."/>
            <person name="Oakley T.H."/>
            <person name="Plachetzki D.C."/>
            <person name="Zhai Y."/>
            <person name="Adamski M."/>
            <person name="Calcino A."/>
            <person name="Cummins S.F."/>
            <person name="Goodstein D.M."/>
            <person name="Harris C."/>
            <person name="Jackson D.J."/>
            <person name="Leys S.P."/>
            <person name="Shu S."/>
            <person name="Woodcroft B.J."/>
            <person name="Vervoort M."/>
            <person name="Kosik K.S."/>
            <person name="Manning G."/>
            <person name="Degnan B.M."/>
            <person name="Rokhsar D.S."/>
        </authorList>
    </citation>
    <scope>NUCLEOTIDE SEQUENCE [LARGE SCALE GENOMIC DNA]</scope>
</reference>
<dbReference type="PANTHER" id="PTHR17613:SF14">
    <property type="entry name" value="DEMENTIN, ISOFORM H"/>
    <property type="match status" value="1"/>
</dbReference>
<dbReference type="EnsemblMetazoa" id="XM_003385315.2">
    <property type="protein sequence ID" value="XP_003385363.1"/>
    <property type="gene ID" value="LOC100642052"/>
</dbReference>
<accession>A0A1X7V7C2</accession>
<name>A0A1X7V7C2_AMPQE</name>
<dbReference type="GO" id="GO:0016020">
    <property type="term" value="C:membrane"/>
    <property type="evidence" value="ECO:0007669"/>
    <property type="project" value="UniProtKB-SubCell"/>
</dbReference>
<keyword evidence="6 9" id="KW-0472">Membrane</keyword>
<feature type="coiled-coil region" evidence="7">
    <location>
        <begin position="278"/>
        <end position="305"/>
    </location>
</feature>
<feature type="compositionally biased region" description="Low complexity" evidence="8">
    <location>
        <begin position="40"/>
        <end position="61"/>
    </location>
</feature>
<proteinExistence type="inferred from homology"/>
<evidence type="ECO:0000256" key="2">
    <source>
        <dbReference type="ARBA" id="ARBA00008108"/>
    </source>
</evidence>
<dbReference type="EnsemblMetazoa" id="Aqu2.1.36180_001">
    <property type="protein sequence ID" value="Aqu2.1.36180_001"/>
    <property type="gene ID" value="Aqu2.1.36180"/>
</dbReference>
<evidence type="ECO:0000256" key="1">
    <source>
        <dbReference type="ARBA" id="ARBA00004370"/>
    </source>
</evidence>
<feature type="coiled-coil region" evidence="7">
    <location>
        <begin position="480"/>
        <end position="550"/>
    </location>
</feature>
<evidence type="ECO:0000256" key="8">
    <source>
        <dbReference type="SAM" id="MobiDB-lite"/>
    </source>
</evidence>
<keyword evidence="3 9" id="KW-0812">Transmembrane</keyword>
<keyword evidence="11" id="KW-1185">Reference proteome</keyword>
<evidence type="ECO:0000256" key="9">
    <source>
        <dbReference type="SAM" id="Phobius"/>
    </source>
</evidence>
<feature type="compositionally biased region" description="Acidic residues" evidence="8">
    <location>
        <begin position="256"/>
        <end position="265"/>
    </location>
</feature>
<evidence type="ECO:0000313" key="11">
    <source>
        <dbReference type="Proteomes" id="UP000007879"/>
    </source>
</evidence>
<reference evidence="10" key="2">
    <citation type="submission" date="2017-05" db="UniProtKB">
        <authorList>
            <consortium name="EnsemblMetazoa"/>
        </authorList>
    </citation>
    <scope>IDENTIFICATION</scope>
</reference>
<dbReference type="InterPro" id="IPR019394">
    <property type="entry name" value="TEX28/TMCC"/>
</dbReference>